<accession>A0AAD2JX43</accession>
<dbReference type="Proteomes" id="UP001295794">
    <property type="component" value="Unassembled WGS sequence"/>
</dbReference>
<sequence>MFRACRVLSWIVQELRPATMNPFIDPSPHVPSTGSAHVVLYPPSLSHMKFFFLIVLLVGQFQFLGRGM</sequence>
<comment type="caution">
    <text evidence="1">The sequence shown here is derived from an EMBL/GenBank/DDBJ whole genome shotgun (WGS) entry which is preliminary data.</text>
</comment>
<evidence type="ECO:0000313" key="1">
    <source>
        <dbReference type="EMBL" id="CAK5266723.1"/>
    </source>
</evidence>
<reference evidence="1" key="1">
    <citation type="submission" date="2023-11" db="EMBL/GenBank/DDBJ databases">
        <authorList>
            <person name="De Vega J J."/>
            <person name="De Vega J J."/>
        </authorList>
    </citation>
    <scope>NUCLEOTIDE SEQUENCE</scope>
</reference>
<name>A0AAD2JX43_9AGAR</name>
<dbReference type="AlphaFoldDB" id="A0AAD2JX43"/>
<organism evidence="1 2">
    <name type="scientific">Mycena citricolor</name>
    <dbReference type="NCBI Taxonomy" id="2018698"/>
    <lineage>
        <taxon>Eukaryota</taxon>
        <taxon>Fungi</taxon>
        <taxon>Dikarya</taxon>
        <taxon>Basidiomycota</taxon>
        <taxon>Agaricomycotina</taxon>
        <taxon>Agaricomycetes</taxon>
        <taxon>Agaricomycetidae</taxon>
        <taxon>Agaricales</taxon>
        <taxon>Marasmiineae</taxon>
        <taxon>Mycenaceae</taxon>
        <taxon>Mycena</taxon>
    </lineage>
</organism>
<dbReference type="EMBL" id="CAVNYO010000110">
    <property type="protein sequence ID" value="CAK5266723.1"/>
    <property type="molecule type" value="Genomic_DNA"/>
</dbReference>
<evidence type="ECO:0000313" key="2">
    <source>
        <dbReference type="Proteomes" id="UP001295794"/>
    </source>
</evidence>
<gene>
    <name evidence="1" type="ORF">MYCIT1_LOCUS8632</name>
</gene>
<proteinExistence type="predicted"/>
<keyword evidence="2" id="KW-1185">Reference proteome</keyword>
<feature type="non-terminal residue" evidence="1">
    <location>
        <position position="68"/>
    </location>
</feature>
<protein>
    <submittedName>
        <fullName evidence="1">Uncharacterized protein</fullName>
    </submittedName>
</protein>